<dbReference type="Gene3D" id="3.90.1200.10">
    <property type="match status" value="1"/>
</dbReference>
<dbReference type="AlphaFoldDB" id="A0A8H8U9D3"/>
<feature type="domain" description="Aminoglycoside phosphotransferase" evidence="1">
    <location>
        <begin position="123"/>
        <end position="302"/>
    </location>
</feature>
<protein>
    <recommendedName>
        <fullName evidence="1">Aminoglycoside phosphotransferase domain-containing protein</fullName>
    </recommendedName>
</protein>
<dbReference type="Proteomes" id="UP000443090">
    <property type="component" value="Unassembled WGS sequence"/>
</dbReference>
<organism evidence="2 3">
    <name type="scientific">Lachnellula occidentalis</name>
    <dbReference type="NCBI Taxonomy" id="215460"/>
    <lineage>
        <taxon>Eukaryota</taxon>
        <taxon>Fungi</taxon>
        <taxon>Dikarya</taxon>
        <taxon>Ascomycota</taxon>
        <taxon>Pezizomycotina</taxon>
        <taxon>Leotiomycetes</taxon>
        <taxon>Helotiales</taxon>
        <taxon>Lachnaceae</taxon>
        <taxon>Lachnellula</taxon>
    </lineage>
</organism>
<dbReference type="Pfam" id="PF01636">
    <property type="entry name" value="APH"/>
    <property type="match status" value="1"/>
</dbReference>
<dbReference type="PANTHER" id="PTHR21310">
    <property type="entry name" value="AMINOGLYCOSIDE PHOSPHOTRANSFERASE-RELATED-RELATED"/>
    <property type="match status" value="1"/>
</dbReference>
<accession>A0A8H8U9D3</accession>
<evidence type="ECO:0000313" key="3">
    <source>
        <dbReference type="Proteomes" id="UP000443090"/>
    </source>
</evidence>
<evidence type="ECO:0000313" key="2">
    <source>
        <dbReference type="EMBL" id="TVY35264.1"/>
    </source>
</evidence>
<dbReference type="InterPro" id="IPR011009">
    <property type="entry name" value="Kinase-like_dom_sf"/>
</dbReference>
<reference evidence="2 3" key="1">
    <citation type="submission" date="2018-05" db="EMBL/GenBank/DDBJ databases">
        <title>Genome sequencing and assembly of the regulated plant pathogen Lachnellula willkommii and related sister species for the development of diagnostic species identification markers.</title>
        <authorList>
            <person name="Giroux E."/>
            <person name="Bilodeau G."/>
        </authorList>
    </citation>
    <scope>NUCLEOTIDE SEQUENCE [LARGE SCALE GENOMIC DNA]</scope>
    <source>
        <strain evidence="2 3">CBS 160.35</strain>
    </source>
</reference>
<proteinExistence type="predicted"/>
<gene>
    <name evidence="2" type="ORF">LOCC1_G008110</name>
</gene>
<evidence type="ECO:0000259" key="1">
    <source>
        <dbReference type="Pfam" id="PF01636"/>
    </source>
</evidence>
<dbReference type="OrthoDB" id="8300194at2759"/>
<dbReference type="InterPro" id="IPR051678">
    <property type="entry name" value="AGP_Transferase"/>
</dbReference>
<comment type="caution">
    <text evidence="2">The sequence shown here is derived from an EMBL/GenBank/DDBJ whole genome shotgun (WGS) entry which is preliminary data.</text>
</comment>
<sequence length="339" mass="39223">MEYDYTHPERHHKGLVWAPNGKIPDELRPQREAMVHYDPEMHELCWACGWSSYNEITSSYGPRVKIFHTRDNIGMWAIGPKWLIRDQPNDGSLGNDYMTYQFLRNQPGLKIPLLDEMRSLSKPTDSIHFTLMSRAQGVGLDEIWDTLTPEQKSSYTDQLGDCLKQIRRFTASTAQKVDGSPLNDIIIGAHCNRRHPPTCKMIGRTTSEWFENLADDLRGGLSKIHNTKDPEIIEEKLQELKDNFPKGEPYVLTHGDFNLTNIIVNAKENKIEAIIDWEMAGYFPWWAERWMSIVFGSDQLDELFFPLWPDVCPEMDAETFRVQVLDKVAPVIEAFAMYK</sequence>
<keyword evidence="3" id="KW-1185">Reference proteome</keyword>
<dbReference type="PANTHER" id="PTHR21310:SF55">
    <property type="entry name" value="AMINOGLYCOSIDE PHOSPHOTRANSFERASE DOMAIN-CONTAINING PROTEIN"/>
    <property type="match status" value="1"/>
</dbReference>
<dbReference type="SUPFAM" id="SSF56112">
    <property type="entry name" value="Protein kinase-like (PK-like)"/>
    <property type="match status" value="1"/>
</dbReference>
<dbReference type="EMBL" id="QGMI01001001">
    <property type="protein sequence ID" value="TVY35264.1"/>
    <property type="molecule type" value="Genomic_DNA"/>
</dbReference>
<dbReference type="InterPro" id="IPR002575">
    <property type="entry name" value="Aminoglycoside_PTrfase"/>
</dbReference>
<name>A0A8H8U9D3_9HELO</name>